<evidence type="ECO:0000313" key="3">
    <source>
        <dbReference type="EMBL" id="MXY93618.1"/>
    </source>
</evidence>
<dbReference type="SUPFAM" id="SSF51197">
    <property type="entry name" value="Clavaminate synthase-like"/>
    <property type="match status" value="1"/>
</dbReference>
<protein>
    <submittedName>
        <fullName evidence="3">Phytanoyl-CoA dioxygenase</fullName>
    </submittedName>
</protein>
<dbReference type="PROSITE" id="PS50077">
    <property type="entry name" value="HEAT_REPEAT"/>
    <property type="match status" value="1"/>
</dbReference>
<feature type="region of interest" description="Disordered" evidence="2">
    <location>
        <begin position="237"/>
        <end position="258"/>
    </location>
</feature>
<reference evidence="3" key="1">
    <citation type="submission" date="2019-09" db="EMBL/GenBank/DDBJ databases">
        <title>Characterisation of the sponge microbiome using genome-centric metagenomics.</title>
        <authorList>
            <person name="Engelberts J.P."/>
            <person name="Robbins S.J."/>
            <person name="De Goeij J.M."/>
            <person name="Aranda M."/>
            <person name="Bell S.C."/>
            <person name="Webster N.S."/>
        </authorList>
    </citation>
    <scope>NUCLEOTIDE SEQUENCE</scope>
    <source>
        <strain evidence="3">SB0664_bin_27</strain>
    </source>
</reference>
<dbReference type="InterPro" id="IPR016024">
    <property type="entry name" value="ARM-type_fold"/>
</dbReference>
<dbReference type="EMBL" id="VXRG01000078">
    <property type="protein sequence ID" value="MXY93618.1"/>
    <property type="molecule type" value="Genomic_DNA"/>
</dbReference>
<comment type="function">
    <text evidence="1">Catalyzes the hydroxylation of the N(6)-(4-aminobutyl)-L-lysine intermediate produced by deoxyhypusine synthase/DHPS on a critical lysine of the eukaryotic translation initiation factor 5A/eIF-5A. This is the second step of the post-translational modification of that lysine into an unusual amino acid residue named hypusine. Hypusination is unique to mature eIF-5A factor and is essential for its function.</text>
</comment>
<proteinExistence type="predicted"/>
<gene>
    <name evidence="3" type="ORF">F4Y42_09235</name>
</gene>
<dbReference type="Pfam" id="PF05721">
    <property type="entry name" value="PhyH"/>
    <property type="match status" value="1"/>
</dbReference>
<dbReference type="InterPro" id="IPR008775">
    <property type="entry name" value="Phytyl_CoA_dOase-like"/>
</dbReference>
<dbReference type="Pfam" id="PF13646">
    <property type="entry name" value="HEAT_2"/>
    <property type="match status" value="1"/>
</dbReference>
<evidence type="ECO:0000256" key="1">
    <source>
        <dbReference type="ARBA" id="ARBA00045876"/>
    </source>
</evidence>
<dbReference type="Gene3D" id="1.25.10.10">
    <property type="entry name" value="Leucine-rich Repeat Variant"/>
    <property type="match status" value="1"/>
</dbReference>
<dbReference type="GO" id="GO:0016706">
    <property type="term" value="F:2-oxoglutarate-dependent dioxygenase activity"/>
    <property type="evidence" value="ECO:0007669"/>
    <property type="project" value="UniProtKB-ARBA"/>
</dbReference>
<dbReference type="InterPro" id="IPR004155">
    <property type="entry name" value="PBS_lyase_HEAT"/>
</dbReference>
<keyword evidence="3" id="KW-0560">Oxidoreductase</keyword>
<comment type="caution">
    <text evidence="3">The sequence shown here is derived from an EMBL/GenBank/DDBJ whole genome shotgun (WGS) entry which is preliminary data.</text>
</comment>
<dbReference type="InterPro" id="IPR011989">
    <property type="entry name" value="ARM-like"/>
</dbReference>
<dbReference type="Gene3D" id="2.60.120.620">
    <property type="entry name" value="q2cbj1_9rhob like domain"/>
    <property type="match status" value="1"/>
</dbReference>
<sequence>MSVSNHLLTDDQMRQFISRGYVVLQTDFPKEFHEGLNAKLNEVMDKEGNPGNNLLPRFSEVGDILQNPVVRGAVTSVVGQEYTIHPHRHCHFTYPGRKVQTWHKDSYWGHQKVRNHHNWWAMIFYYPQAVDEEMGPSGLLSGSQYYTKRAGDETETPVYIEGPEGTFGLIHYDLWHRGGANLSQKTRAMMKFQFVRMDAPSGPAWNNLQAEWTPVEDAPVDHNILWENQWRWHRGETGAERNGATGKASQNNGGRTEEISVSDLAGKLASRYEPDGVDSAYRLGAYCEEAIPSLCSALTSGNATASRNAGYGLSAAGPEAREVLLAAMGHESEEARMHAAFALGELGLADAESAGAVAKAVSDPSVVVRRSAVEALGLIKEPVELILPALEEGLKDDDDQARFTAALSLQRLGAKAEPAVRALQNALRDENRYVRANSVDALRRVGTNGALSIALDYLSAHRWCPTTTPDNLF</sequence>
<keyword evidence="3" id="KW-0223">Dioxygenase</keyword>
<organism evidence="3">
    <name type="scientific">Caldilineaceae bacterium SB0664_bin_27</name>
    <dbReference type="NCBI Taxonomy" id="2605260"/>
    <lineage>
        <taxon>Bacteria</taxon>
        <taxon>Bacillati</taxon>
        <taxon>Chloroflexota</taxon>
        <taxon>Caldilineae</taxon>
        <taxon>Caldilineales</taxon>
        <taxon>Caldilineaceae</taxon>
    </lineage>
</organism>
<dbReference type="SUPFAM" id="SSF48371">
    <property type="entry name" value="ARM repeat"/>
    <property type="match status" value="1"/>
</dbReference>
<dbReference type="PANTHER" id="PTHR12697">
    <property type="entry name" value="PBS LYASE HEAT-LIKE PROTEIN"/>
    <property type="match status" value="1"/>
</dbReference>
<accession>A0A6B0YW54</accession>
<dbReference type="PANTHER" id="PTHR12697:SF5">
    <property type="entry name" value="DEOXYHYPUSINE HYDROXYLASE"/>
    <property type="match status" value="1"/>
</dbReference>
<evidence type="ECO:0000256" key="2">
    <source>
        <dbReference type="SAM" id="MobiDB-lite"/>
    </source>
</evidence>
<dbReference type="AlphaFoldDB" id="A0A6B0YW54"/>
<name>A0A6B0YW54_9CHLR</name>
<dbReference type="SMART" id="SM00567">
    <property type="entry name" value="EZ_HEAT"/>
    <property type="match status" value="4"/>
</dbReference>
<dbReference type="InterPro" id="IPR021133">
    <property type="entry name" value="HEAT_type_2"/>
</dbReference>